<organism evidence="1 2">
    <name type="scientific">Brevibacillus fortis</name>
    <dbReference type="NCBI Taxonomy" id="2126352"/>
    <lineage>
        <taxon>Bacteria</taxon>
        <taxon>Bacillati</taxon>
        <taxon>Bacillota</taxon>
        <taxon>Bacilli</taxon>
        <taxon>Bacillales</taxon>
        <taxon>Paenibacillaceae</taxon>
        <taxon>Brevibacillus</taxon>
    </lineage>
</organism>
<evidence type="ECO:0008006" key="3">
    <source>
        <dbReference type="Google" id="ProtNLM"/>
    </source>
</evidence>
<dbReference type="Pfam" id="PF03864">
    <property type="entry name" value="Phage_cap_E"/>
    <property type="match status" value="1"/>
</dbReference>
<comment type="caution">
    <text evidence="1">The sequence shown here is derived from an EMBL/GenBank/DDBJ whole genome shotgun (WGS) entry which is preliminary data.</text>
</comment>
<dbReference type="RefSeq" id="WP_106839910.1">
    <property type="nucleotide sequence ID" value="NZ_JBCNIW010000053.1"/>
</dbReference>
<dbReference type="Gene3D" id="3.30.1930.10">
    <property type="entry name" value="capsid protein of prophage domain"/>
    <property type="match status" value="1"/>
</dbReference>
<evidence type="ECO:0000313" key="2">
    <source>
        <dbReference type="Proteomes" id="UP000240419"/>
    </source>
</evidence>
<dbReference type="InterPro" id="IPR005564">
    <property type="entry name" value="Major_capsid_GpE"/>
</dbReference>
<keyword evidence="2" id="KW-1185">Reference proteome</keyword>
<dbReference type="Proteomes" id="UP000240419">
    <property type="component" value="Unassembled WGS sequence"/>
</dbReference>
<evidence type="ECO:0000313" key="1">
    <source>
        <dbReference type="EMBL" id="PSJ93853.1"/>
    </source>
</evidence>
<accession>A0A2P7V3R9</accession>
<dbReference type="EMBL" id="PXZM01000026">
    <property type="protein sequence ID" value="PSJ93853.1"/>
    <property type="molecule type" value="Genomic_DNA"/>
</dbReference>
<sequence length="377" mass="42429">MKIRQSAIAGRFMSPQNAATVTGGSISIYEPQTILPSFQRRMPVTTFLRDMFFPGEATFDTKHVLVDFYKNRQRVAPLVAEGSMPVNIKRDGFETKIYTPPFINLSSPIDISMLQTRMPGEAVFGGMSPDERAVQQMNRDFLELSDMVTRREELMGAELMQTGKVTVSGYIDDAATVVRTDTIDFGFDNMINLTAGSQWNQSTSKKYEDLEEAVRKSRKAGYNPTVALLGDEAWANLRADDNFMTKFMDLRYAQFGTINPQLSIESGNGYTYIGRLTELGLDLYRYDAWYYDEATQALKPYIDPEKVIVAPRNIGELLYGANTFIPEDSINYITVAGPRATKVTVNRETDVKSLIVKSRPLPKPFDVSAWSVIKTRV</sequence>
<protein>
    <recommendedName>
        <fullName evidence="3">Phage capsid protein</fullName>
    </recommendedName>
</protein>
<dbReference type="Gene3D" id="3.15.30.10">
    <property type="entry name" value="putative capsid protein of prophage domain like"/>
    <property type="match status" value="1"/>
</dbReference>
<dbReference type="AlphaFoldDB" id="A0A2P7V3R9"/>
<gene>
    <name evidence="1" type="ORF">C7R93_16860</name>
</gene>
<reference evidence="1 2" key="1">
    <citation type="submission" date="2018-03" db="EMBL/GenBank/DDBJ databases">
        <title>Brevisbacillus phylogenomics.</title>
        <authorList>
            <person name="Dunlap C."/>
        </authorList>
    </citation>
    <scope>NUCLEOTIDE SEQUENCE [LARGE SCALE GENOMIC DNA]</scope>
    <source>
        <strain evidence="1 2">NRRL NRS-1210</strain>
    </source>
</reference>
<name>A0A2P7V3R9_9BACL</name>
<dbReference type="OrthoDB" id="5449178at2"/>
<proteinExistence type="predicted"/>